<reference evidence="3" key="1">
    <citation type="journal article" date="2020" name="Nat. Commun.">
        <title>Large-scale genome sequencing of mycorrhizal fungi provides insights into the early evolution of symbiotic traits.</title>
        <authorList>
            <person name="Miyauchi S."/>
            <person name="Kiss E."/>
            <person name="Kuo A."/>
            <person name="Drula E."/>
            <person name="Kohler A."/>
            <person name="Sanchez-Garcia M."/>
            <person name="Morin E."/>
            <person name="Andreopoulos B."/>
            <person name="Barry K.W."/>
            <person name="Bonito G."/>
            <person name="Buee M."/>
            <person name="Carver A."/>
            <person name="Chen C."/>
            <person name="Cichocki N."/>
            <person name="Clum A."/>
            <person name="Culley D."/>
            <person name="Crous P.W."/>
            <person name="Fauchery L."/>
            <person name="Girlanda M."/>
            <person name="Hayes R.D."/>
            <person name="Keri Z."/>
            <person name="LaButti K."/>
            <person name="Lipzen A."/>
            <person name="Lombard V."/>
            <person name="Magnuson J."/>
            <person name="Maillard F."/>
            <person name="Murat C."/>
            <person name="Nolan M."/>
            <person name="Ohm R.A."/>
            <person name="Pangilinan J."/>
            <person name="Pereira M.F."/>
            <person name="Perotto S."/>
            <person name="Peter M."/>
            <person name="Pfister S."/>
            <person name="Riley R."/>
            <person name="Sitrit Y."/>
            <person name="Stielow J.B."/>
            <person name="Szollosi G."/>
            <person name="Zifcakova L."/>
            <person name="Stursova M."/>
            <person name="Spatafora J.W."/>
            <person name="Tedersoo L."/>
            <person name="Vaario L.M."/>
            <person name="Yamada A."/>
            <person name="Yan M."/>
            <person name="Wang P."/>
            <person name="Xu J."/>
            <person name="Bruns T."/>
            <person name="Baldrian P."/>
            <person name="Vilgalys R."/>
            <person name="Dunand C."/>
            <person name="Henrissat B."/>
            <person name="Grigoriev I.V."/>
            <person name="Hibbett D."/>
            <person name="Nagy L.G."/>
            <person name="Martin F.M."/>
        </authorList>
    </citation>
    <scope>NUCLEOTIDE SEQUENCE</scope>
    <source>
        <strain evidence="3">UP504</strain>
    </source>
</reference>
<feature type="compositionally biased region" description="Pro residues" evidence="1">
    <location>
        <begin position="518"/>
        <end position="530"/>
    </location>
</feature>
<dbReference type="InterPro" id="IPR029063">
    <property type="entry name" value="SAM-dependent_MTases_sf"/>
</dbReference>
<dbReference type="AlphaFoldDB" id="A0A9P6B9N8"/>
<dbReference type="InterPro" id="IPR041698">
    <property type="entry name" value="Methyltransf_25"/>
</dbReference>
<gene>
    <name evidence="3" type="ORF">BS47DRAFT_1387361</name>
</gene>
<feature type="compositionally biased region" description="Low complexity" evidence="1">
    <location>
        <begin position="505"/>
        <end position="517"/>
    </location>
</feature>
<feature type="region of interest" description="Disordered" evidence="1">
    <location>
        <begin position="552"/>
        <end position="583"/>
    </location>
</feature>
<feature type="region of interest" description="Disordered" evidence="1">
    <location>
        <begin position="306"/>
        <end position="365"/>
    </location>
</feature>
<dbReference type="Pfam" id="PF13649">
    <property type="entry name" value="Methyltransf_25"/>
    <property type="match status" value="1"/>
</dbReference>
<feature type="compositionally biased region" description="Low complexity" evidence="1">
    <location>
        <begin position="552"/>
        <end position="563"/>
    </location>
</feature>
<dbReference type="EMBL" id="MU128912">
    <property type="protein sequence ID" value="KAF9520323.1"/>
    <property type="molecule type" value="Genomic_DNA"/>
</dbReference>
<evidence type="ECO:0000256" key="1">
    <source>
        <dbReference type="SAM" id="MobiDB-lite"/>
    </source>
</evidence>
<dbReference type="CDD" id="cd02440">
    <property type="entry name" value="AdoMet_MTases"/>
    <property type="match status" value="1"/>
</dbReference>
<comment type="caution">
    <text evidence="3">The sequence shown here is derived from an EMBL/GenBank/DDBJ whole genome shotgun (WGS) entry which is preliminary data.</text>
</comment>
<accession>A0A9P6B9N8</accession>
<dbReference type="PANTHER" id="PTHR24216">
    <property type="entry name" value="PAXILLIN-RELATED"/>
    <property type="match status" value="1"/>
</dbReference>
<evidence type="ECO:0000259" key="2">
    <source>
        <dbReference type="Pfam" id="PF13649"/>
    </source>
</evidence>
<feature type="domain" description="Methyltransferase" evidence="2">
    <location>
        <begin position="141"/>
        <end position="228"/>
    </location>
</feature>
<organism evidence="3 4">
    <name type="scientific">Hydnum rufescens UP504</name>
    <dbReference type="NCBI Taxonomy" id="1448309"/>
    <lineage>
        <taxon>Eukaryota</taxon>
        <taxon>Fungi</taxon>
        <taxon>Dikarya</taxon>
        <taxon>Basidiomycota</taxon>
        <taxon>Agaricomycotina</taxon>
        <taxon>Agaricomycetes</taxon>
        <taxon>Cantharellales</taxon>
        <taxon>Hydnaceae</taxon>
        <taxon>Hydnum</taxon>
    </lineage>
</organism>
<evidence type="ECO:0000313" key="3">
    <source>
        <dbReference type="EMBL" id="KAF9520323.1"/>
    </source>
</evidence>
<dbReference type="PANTHER" id="PTHR24216:SF65">
    <property type="entry name" value="PAXILLIN-LIKE PROTEIN 1"/>
    <property type="match status" value="1"/>
</dbReference>
<name>A0A9P6B9N8_9AGAM</name>
<protein>
    <recommendedName>
        <fullName evidence="2">Methyltransferase domain-containing protein</fullName>
    </recommendedName>
</protein>
<evidence type="ECO:0000313" key="4">
    <source>
        <dbReference type="Proteomes" id="UP000886523"/>
    </source>
</evidence>
<feature type="compositionally biased region" description="Polar residues" evidence="1">
    <location>
        <begin position="7"/>
        <end position="22"/>
    </location>
</feature>
<dbReference type="OrthoDB" id="2013972at2759"/>
<dbReference type="Gene3D" id="3.40.50.150">
    <property type="entry name" value="Vaccinia Virus protein VP39"/>
    <property type="match status" value="1"/>
</dbReference>
<feature type="region of interest" description="Disordered" evidence="1">
    <location>
        <begin position="610"/>
        <end position="637"/>
    </location>
</feature>
<dbReference type="Proteomes" id="UP000886523">
    <property type="component" value="Unassembled WGS sequence"/>
</dbReference>
<proteinExistence type="predicted"/>
<feature type="region of interest" description="Disordered" evidence="1">
    <location>
        <begin position="485"/>
        <end position="538"/>
    </location>
</feature>
<sequence>MSDDASSDCTPRSDNTNNESNYTSIIEESTSEFLPHQDPYFTYKYRSKHHPFPPSVAPYPLCYDRFSLDTACLNTIDVTRQDGAYSLLEATDTVPARTLDVGCGQYFPTESNLRGYALTKDSRQWMLSPPPPLPPSPFPSDWVLSLAQRWPKTRFVGFDLCPIQPDPFLLDPALASRITWKHGNFLESWPFEDKSFDYIFIRNVSNGIPEAKWDHFFQEASRVLAKGGKLEYMDEDIIFPRLPIKEVEEEPPSPPHPPPAYRPQTPTFSRLRYLQIRGFNLSPISLIPHYLSFYFRLTSAPPRVAIPLPEEYPHPVRKKGKSKSADTAKVNESTDHAQPCPTANIPPALNPSPAATPEKAPNVPNPCPLPQPGEVYIVEPQEINTGSGIVTSPSHPIELGNKALAIHLLISVNRVLACKEAMWEVLAAENHWEPSEYRAGEAVQARVNFDRAMDVFQEFDASDGILGIISCQSSTSEALANVFVEEEAEEDEEWNPRPPSPPSTPSKSYTTRPSESPITPPPSYSSPPKPHTQKRRDSDAVWSYINGISAASGSPYSSPRVSSELASSDTDHKPLQSSSNPSLILNSNSTWWEDYPNVSRLLRMFFGVKGAPADQPVDTNPATLSARLGRRPRQETL</sequence>
<dbReference type="SUPFAM" id="SSF53335">
    <property type="entry name" value="S-adenosyl-L-methionine-dependent methyltransferases"/>
    <property type="match status" value="1"/>
</dbReference>
<feature type="region of interest" description="Disordered" evidence="1">
    <location>
        <begin position="1"/>
        <end position="22"/>
    </location>
</feature>
<keyword evidence="4" id="KW-1185">Reference proteome</keyword>